<feature type="domain" description="Lysozyme inhibitor LprI-like N-terminal" evidence="1">
    <location>
        <begin position="110"/>
        <end position="217"/>
    </location>
</feature>
<name>A0ABZ2BQ70_9RHOB</name>
<dbReference type="RefSeq" id="WP_262386390.1">
    <property type="nucleotide sequence ID" value="NZ_CP143423.1"/>
</dbReference>
<dbReference type="Pfam" id="PF07007">
    <property type="entry name" value="LprI"/>
    <property type="match status" value="1"/>
</dbReference>
<dbReference type="EMBL" id="CP143423">
    <property type="protein sequence ID" value="WVX48121.1"/>
    <property type="molecule type" value="Genomic_DNA"/>
</dbReference>
<dbReference type="Gene3D" id="1.20.1270.180">
    <property type="match status" value="1"/>
</dbReference>
<dbReference type="InterPro" id="IPR009739">
    <property type="entry name" value="LprI-like_N"/>
</dbReference>
<reference evidence="3" key="2">
    <citation type="submission" date="2024-01" db="EMBL/GenBank/DDBJ databases">
        <title>Roseobacter fucihabitans sp. nov., isolated from the brown alga Fucus spiralis.</title>
        <authorList>
            <person name="Hahnke S."/>
            <person name="Berger M."/>
            <person name="Schlingloff A."/>
            <person name="Athale I."/>
            <person name="Neumann-Schaal M."/>
            <person name="Adenaya A."/>
            <person name="Poehlein A."/>
            <person name="Daniel R."/>
            <person name="Pertersen J."/>
            <person name="Brinkhoff T."/>
        </authorList>
    </citation>
    <scope>NUCLEOTIDE SEQUENCE [LARGE SCALE GENOMIC DNA]</scope>
    <source>
        <strain evidence="3">B14</strain>
    </source>
</reference>
<evidence type="ECO:0000313" key="3">
    <source>
        <dbReference type="Proteomes" id="UP001318682"/>
    </source>
</evidence>
<gene>
    <name evidence="2" type="ORF">ROLI_011990</name>
</gene>
<organism evidence="2 3">
    <name type="scientific">Roseobacter fucihabitans</name>
    <dbReference type="NCBI Taxonomy" id="1537242"/>
    <lineage>
        <taxon>Bacteria</taxon>
        <taxon>Pseudomonadati</taxon>
        <taxon>Pseudomonadota</taxon>
        <taxon>Alphaproteobacteria</taxon>
        <taxon>Rhodobacterales</taxon>
        <taxon>Roseobacteraceae</taxon>
        <taxon>Roseobacter</taxon>
    </lineage>
</organism>
<keyword evidence="3" id="KW-1185">Reference proteome</keyword>
<evidence type="ECO:0000313" key="2">
    <source>
        <dbReference type="EMBL" id="WVX48121.1"/>
    </source>
</evidence>
<sequence length="223" mass="24017">MLRGPEADPPQGGVDMLCPKGQGGAKNDDAVARLCENGPRPGGWQQMGFKGMIRFWKGMIRFWTLFILALPLPLAAQDIAYSDRQTQSCLDRLSDDAALSDCVGLSANGCMEANAAGYTTVGMVGCLEGELMLWESLLNAAYQKVLRQAKATEAEMLELGATVPSMSQALVAMQRAWMPFRDATCAYERSLWGGGTGGGPATLQCLLELTALQTARLSRRFGE</sequence>
<accession>A0ABZ2BQ70</accession>
<proteinExistence type="predicted"/>
<protein>
    <recommendedName>
        <fullName evidence="1">Lysozyme inhibitor LprI-like N-terminal domain-containing protein</fullName>
    </recommendedName>
</protein>
<dbReference type="Proteomes" id="UP001318682">
    <property type="component" value="Chromosome"/>
</dbReference>
<reference evidence="2 3" key="1">
    <citation type="submission" date="2015-07" db="EMBL/GenBank/DDBJ databases">
        <authorList>
            <person name="Voget S."/>
            <person name="Dogs M."/>
            <person name="Brinkhoff T.H."/>
            <person name="Daniel R."/>
        </authorList>
    </citation>
    <scope>NUCLEOTIDE SEQUENCE [LARGE SCALE GENOMIC DNA]</scope>
    <source>
        <strain evidence="2 3">B14</strain>
    </source>
</reference>
<evidence type="ECO:0000259" key="1">
    <source>
        <dbReference type="Pfam" id="PF07007"/>
    </source>
</evidence>